<dbReference type="GO" id="GO:0030246">
    <property type="term" value="F:carbohydrate binding"/>
    <property type="evidence" value="ECO:0007669"/>
    <property type="project" value="InterPro"/>
</dbReference>
<dbReference type="Pfam" id="PF05592">
    <property type="entry name" value="Bac_rhamnosid"/>
    <property type="match status" value="1"/>
</dbReference>
<feature type="compositionally biased region" description="Polar residues" evidence="4">
    <location>
        <begin position="1249"/>
        <end position="1266"/>
    </location>
</feature>
<dbReference type="InterPro" id="IPR000421">
    <property type="entry name" value="FA58C"/>
</dbReference>
<comment type="caution">
    <text evidence="6">The sequence shown here is derived from an EMBL/GenBank/DDBJ whole genome shotgun (WGS) entry which is preliminary data.</text>
</comment>
<dbReference type="InterPro" id="IPR008979">
    <property type="entry name" value="Galactose-bd-like_sf"/>
</dbReference>
<dbReference type="InterPro" id="IPR008928">
    <property type="entry name" value="6-hairpin_glycosidase_sf"/>
</dbReference>
<dbReference type="InterPro" id="IPR013783">
    <property type="entry name" value="Ig-like_fold"/>
</dbReference>
<dbReference type="GO" id="GO:0030596">
    <property type="term" value="F:alpha-L-rhamnosidase activity"/>
    <property type="evidence" value="ECO:0007669"/>
    <property type="project" value="UniProtKB-EC"/>
</dbReference>
<feature type="domain" description="F5/8 type C" evidence="5">
    <location>
        <begin position="1210"/>
        <end position="1376"/>
    </location>
</feature>
<dbReference type="CDD" id="cd08547">
    <property type="entry name" value="Type_II_cohesin"/>
    <property type="match status" value="1"/>
</dbReference>
<dbReference type="Gene3D" id="2.60.40.10">
    <property type="entry name" value="Immunoglobulins"/>
    <property type="match status" value="1"/>
</dbReference>
<dbReference type="InterPro" id="IPR008964">
    <property type="entry name" value="Invasin/intimin_cell_adhesion"/>
</dbReference>
<dbReference type="SUPFAM" id="SSF49384">
    <property type="entry name" value="Carbohydrate-binding domain"/>
    <property type="match status" value="1"/>
</dbReference>
<proteinExistence type="predicted"/>
<dbReference type="Gene3D" id="2.60.420.10">
    <property type="entry name" value="Maltose phosphorylase, domain 3"/>
    <property type="match status" value="1"/>
</dbReference>
<dbReference type="Gene3D" id="2.60.40.1080">
    <property type="match status" value="2"/>
</dbReference>
<feature type="region of interest" description="Disordered" evidence="4">
    <location>
        <begin position="1231"/>
        <end position="1266"/>
    </location>
</feature>
<dbReference type="SMART" id="SM00635">
    <property type="entry name" value="BID_2"/>
    <property type="match status" value="2"/>
</dbReference>
<dbReference type="Pfam" id="PF00754">
    <property type="entry name" value="F5_F8_type_C"/>
    <property type="match status" value="1"/>
</dbReference>
<dbReference type="Pfam" id="PF25788">
    <property type="entry name" value="Ig_Rha78A_N"/>
    <property type="match status" value="1"/>
</dbReference>
<keyword evidence="7" id="KW-1185">Reference proteome</keyword>
<dbReference type="InterPro" id="IPR016007">
    <property type="entry name" value="Alpha_rhamnosid"/>
</dbReference>
<dbReference type="InterPro" id="IPR035396">
    <property type="entry name" value="Bac_rhamnosid6H"/>
</dbReference>
<dbReference type="EC" id="3.2.1.40" evidence="2"/>
<dbReference type="EMBL" id="NMUQ01000001">
    <property type="protein sequence ID" value="OXM15883.1"/>
    <property type="molecule type" value="Genomic_DNA"/>
</dbReference>
<dbReference type="GO" id="GO:0005975">
    <property type="term" value="P:carbohydrate metabolic process"/>
    <property type="evidence" value="ECO:0007669"/>
    <property type="project" value="InterPro"/>
</dbReference>
<dbReference type="PANTHER" id="PTHR33307:SF6">
    <property type="entry name" value="ALPHA-RHAMNOSIDASE (EUROFUNG)-RELATED"/>
    <property type="match status" value="1"/>
</dbReference>
<dbReference type="Pfam" id="PF08531">
    <property type="entry name" value="Bac_rhamnosid_N"/>
    <property type="match status" value="1"/>
</dbReference>
<dbReference type="Pfam" id="PF17390">
    <property type="entry name" value="Bac_rhamnosid_C"/>
    <property type="match status" value="1"/>
</dbReference>
<dbReference type="InterPro" id="IPR035398">
    <property type="entry name" value="Bac_rhamnosid_C"/>
</dbReference>
<sequence length="1848" mass="199831">MVVKDSRVHRLRTAACVSSLIVCSGYFLCISKLEKGSVNEVRSLSLLLKKIGCGLIAALLVITLWQPAPAFGAEEASQMTAYDLHTEYSHDPIGIDNTKPRLSWLMKSSQRAQMQSAYRILVASDEQRLAANEGDQWDSGKIESEDSNNVEYKGNGLQSGKRYYWKVKVWDNNGRESAWSEPGYWEMGLLAPADWQAQWIGASAPAAAGPANYSIEMDFTLLSDGAAILFGGPNASANFFWQFNVKDKPYAQLRPHTNVGGTRLIKEVDISRVIPNDKQLNVAYHLKIEVNGKEIKTYINNELIDTMTNNNISFGPIGFRQFKDARTNERALFDNIVIKDGSGKQLFFADFGTNTFDGGTITQDGKLLVENATFYQRAESKSAPMLRKEFQISKPVRKATVYSTALGLYELSLNGKKVGSDYFNPGWTDYTKRLQYQTYDVTDMLLEGGNAIGAMLGEGWYAGSVAHVGPNQYGTEVSFLSQLKIEYEDGTSETVATDPSWRSTTSGPIRSSDILMGESYDARKELLDWNKNSFDDSSWSAVKTVNPSRGKLVAQVGPTVKATQQLKPITVKQPLPGTYIFDMGQNMSGWAKLKVEGSAGSKVKLRFGEMLNSDGSLYTANLRTAKQTDEYILKGGGVELYEPRFTFHGFRYVEVTGYPGEPTLDSLTGVVIHTDTPKSGAFNTSNAMVNQLFSNITWGQRGNFLSIPTDCPQRDERMGWTGDAQVFVRTATYNMEVPGFYEKYMRDVVDAQGANGAFPDVAPNVRGMGNGSNGWGDAGVIIPWTLYLAYNDTAIIKEHYDAMAKWIQYLKTNSRGLIRPAGGYGDWLGVNETTPTDVVNTAYFAYSTNLLSKMAAVIGKTDDADKYNRLFNDIKSAFNAAFVGADGRIKGNTQAAYVFALQMDLLDGDVKQRAAEHLVENIKNKNWHLSTGFLGIGYLLPVLTEAGYPEVAYRLLTNDTYPSWGYSIKNGATTVWERWNSYTAEDGFGDAGMNSFNHYSLGSVGEWMYRYAAGIEADPAQPGFKHIIIQPTPGGELDHANGEYKSIYGEIKSGWEREGAAFKLNVTIPVNTTATVYVPAVDPSTVSEGGKPADEAVGVQFLRMEGDKAVYSVGSGSYSFASTMAESNVKLASVSLSSKTAKLQKGETTELALNGSLDNGMNADLANAEIHYESSNNGVAQVTNNGIVTAVGSGTVELRVKVKLGEIEKSASTRLIVVSGANLALGKRATARDTLEAPPEWSAAGLTDGSLSRKYSTTGSPSPSMESNPLWVEIDLGANQNLNSVMLYPRTDASSKEANTASYPVDFSIQVKPDGGNYTEVKSISGEPNPLMQPQLYTFENQSARYVRLSVKRLGDMPADDVYYRLQLAEMEVYDNQGGVVPITGISLDRSTLEMKDGESTEIAATIAPTNAANKLVRFNSDNSNIVITNVHYDKTSDTTKATVTATNKGTERITGVVTATTDDGGKSAAVNVAVAPGEQQPHAATLWGDSAVMAGQAAQWTIGAQQVSSGFTALDVVFQYDPQKIEFQTVGEETYLSLDPSAIQSLKPNLSVMGSAIKPDKGQIRIIMAVSGEQPIEIDGGPLFSLHGKVKADAPAGKTTVSLAEFQVSNNGTASTLDVSRASHEMDVTLVDKAALNAAIEQAQAMHDAAVEGSQPGQYPSGAKLALQAAINSATAVKNDANATVEQVAGALNALQAAVKTFTDSIIPSLPGDRTLLDAAIAAAQSKHDKAVEGTKIGKYAAGSKATLQAAINVAKNTGGSQAQIDEAVAALNRAVQQFSLKFITLVEGQTKISVRDLSIMASYYGITSTDPTWSKMEKADVLGVNVIDIRALAAVAQMILDDWSKE</sequence>
<evidence type="ECO:0000256" key="2">
    <source>
        <dbReference type="ARBA" id="ARBA00012652"/>
    </source>
</evidence>
<dbReference type="SUPFAM" id="SSF49373">
    <property type="entry name" value="Invasin/intimin cell-adhesion fragments"/>
    <property type="match status" value="1"/>
</dbReference>
<dbReference type="SUPFAM" id="SSF49785">
    <property type="entry name" value="Galactose-binding domain-like"/>
    <property type="match status" value="1"/>
</dbReference>
<evidence type="ECO:0000256" key="3">
    <source>
        <dbReference type="ARBA" id="ARBA00022801"/>
    </source>
</evidence>
<reference evidence="6 7" key="1">
    <citation type="submission" date="2017-07" db="EMBL/GenBank/DDBJ databases">
        <title>Paenibacillus herberti R33 genome sequencing and assembly.</title>
        <authorList>
            <person name="Su W."/>
        </authorList>
    </citation>
    <scope>NUCLEOTIDE SEQUENCE [LARGE SCALE GENOMIC DNA]</scope>
    <source>
        <strain evidence="6 7">R33</strain>
    </source>
</reference>
<evidence type="ECO:0000313" key="7">
    <source>
        <dbReference type="Proteomes" id="UP000215145"/>
    </source>
</evidence>
<gene>
    <name evidence="6" type="ORF">CGZ75_03980</name>
</gene>
<dbReference type="SUPFAM" id="SSF48208">
    <property type="entry name" value="Six-hairpin glycosidases"/>
    <property type="match status" value="1"/>
</dbReference>
<protein>
    <recommendedName>
        <fullName evidence="2">alpha-L-rhamnosidase</fullName>
        <ecNumber evidence="2">3.2.1.40</ecNumber>
    </recommendedName>
</protein>
<dbReference type="PROSITE" id="PS50022">
    <property type="entry name" value="FA58C_3"/>
    <property type="match status" value="1"/>
</dbReference>
<accession>A0A229P0U8</accession>
<dbReference type="InterPro" id="IPR013737">
    <property type="entry name" value="Bac_rhamnosid_N"/>
</dbReference>
<dbReference type="Proteomes" id="UP000215145">
    <property type="component" value="Unassembled WGS sequence"/>
</dbReference>
<dbReference type="PANTHER" id="PTHR33307">
    <property type="entry name" value="ALPHA-RHAMNOSIDASE (EUROFUNG)"/>
    <property type="match status" value="1"/>
</dbReference>
<dbReference type="Gene3D" id="1.50.10.10">
    <property type="match status" value="1"/>
</dbReference>
<dbReference type="Pfam" id="PF17389">
    <property type="entry name" value="Bac_rhamnosid6H"/>
    <property type="match status" value="1"/>
</dbReference>
<dbReference type="Gene3D" id="1.20.1270.90">
    <property type="entry name" value="AF1782-like"/>
    <property type="match status" value="2"/>
</dbReference>
<dbReference type="Gene3D" id="2.60.120.260">
    <property type="entry name" value="Galactose-binding domain-like"/>
    <property type="match status" value="3"/>
</dbReference>
<dbReference type="InterPro" id="IPR008902">
    <property type="entry name" value="Rhamnosid_concanavalin"/>
</dbReference>
<keyword evidence="3" id="KW-0378">Hydrolase</keyword>
<evidence type="ECO:0000259" key="5">
    <source>
        <dbReference type="PROSITE" id="PS50022"/>
    </source>
</evidence>
<dbReference type="OrthoDB" id="9761045at2"/>
<comment type="catalytic activity">
    <reaction evidence="1">
        <text>Hydrolysis of terminal non-reducing alpha-L-rhamnose residues in alpha-L-rhamnosides.</text>
        <dbReference type="EC" id="3.2.1.40"/>
    </reaction>
</comment>
<evidence type="ECO:0000256" key="4">
    <source>
        <dbReference type="SAM" id="MobiDB-lite"/>
    </source>
</evidence>
<dbReference type="InterPro" id="IPR012341">
    <property type="entry name" value="6hp_glycosidase-like_sf"/>
</dbReference>
<dbReference type="InterPro" id="IPR003343">
    <property type="entry name" value="Big_2"/>
</dbReference>
<name>A0A229P0U8_9BACL</name>
<dbReference type="Gene3D" id="2.60.40.680">
    <property type="match status" value="1"/>
</dbReference>
<evidence type="ECO:0000256" key="1">
    <source>
        <dbReference type="ARBA" id="ARBA00001445"/>
    </source>
</evidence>
<dbReference type="Gene3D" id="2.60.120.560">
    <property type="entry name" value="Exo-inulinase, domain 1"/>
    <property type="match status" value="1"/>
</dbReference>
<dbReference type="InterPro" id="IPR008965">
    <property type="entry name" value="CBM2/CBM3_carb-bd_dom_sf"/>
</dbReference>
<organism evidence="6 7">
    <name type="scientific">Paenibacillus herberti</name>
    <dbReference type="NCBI Taxonomy" id="1619309"/>
    <lineage>
        <taxon>Bacteria</taxon>
        <taxon>Bacillati</taxon>
        <taxon>Bacillota</taxon>
        <taxon>Bacilli</taxon>
        <taxon>Bacillales</taxon>
        <taxon>Paenibacillaceae</taxon>
        <taxon>Paenibacillus</taxon>
    </lineage>
</organism>
<evidence type="ECO:0000313" key="6">
    <source>
        <dbReference type="EMBL" id="OXM15883.1"/>
    </source>
</evidence>